<dbReference type="PROSITE" id="PS50940">
    <property type="entry name" value="CHIT_BIND_II"/>
    <property type="match status" value="3"/>
</dbReference>
<keyword evidence="2" id="KW-0732">Signal</keyword>
<dbReference type="InParanoid" id="A0A1S3HPC0"/>
<dbReference type="AlphaFoldDB" id="A0A1S3HPC0"/>
<evidence type="ECO:0000256" key="1">
    <source>
        <dbReference type="ARBA" id="ARBA00022669"/>
    </source>
</evidence>
<dbReference type="InterPro" id="IPR002557">
    <property type="entry name" value="Chitin-bd_dom"/>
</dbReference>
<keyword evidence="1" id="KW-0147">Chitin-binding</keyword>
<feature type="domain" description="Chitin-binding type-2" evidence="7">
    <location>
        <begin position="134"/>
        <end position="189"/>
    </location>
</feature>
<evidence type="ECO:0000256" key="6">
    <source>
        <dbReference type="SAM" id="MobiDB-lite"/>
    </source>
</evidence>
<dbReference type="InterPro" id="IPR051940">
    <property type="entry name" value="Chitin_bind-dev_reg"/>
</dbReference>
<dbReference type="InterPro" id="IPR036508">
    <property type="entry name" value="Chitin-bd_dom_sf"/>
</dbReference>
<dbReference type="GO" id="GO:0005576">
    <property type="term" value="C:extracellular region"/>
    <property type="evidence" value="ECO:0007669"/>
    <property type="project" value="InterPro"/>
</dbReference>
<dbReference type="GO" id="GO:0008061">
    <property type="term" value="F:chitin binding"/>
    <property type="evidence" value="ECO:0007669"/>
    <property type="project" value="UniProtKB-KW"/>
</dbReference>
<feature type="compositionally biased region" description="Basic residues" evidence="6">
    <location>
        <begin position="365"/>
        <end position="382"/>
    </location>
</feature>
<dbReference type="Gene3D" id="2.170.140.10">
    <property type="entry name" value="Chitin binding domain"/>
    <property type="match status" value="3"/>
</dbReference>
<accession>A0A1S3HPC0</accession>
<dbReference type="RefSeq" id="XP_013387386.1">
    <property type="nucleotide sequence ID" value="XM_013531932.1"/>
</dbReference>
<evidence type="ECO:0000259" key="7">
    <source>
        <dbReference type="PROSITE" id="PS50940"/>
    </source>
</evidence>
<dbReference type="KEGG" id="lak:106156605"/>
<evidence type="ECO:0000256" key="5">
    <source>
        <dbReference type="ARBA" id="ARBA00023180"/>
    </source>
</evidence>
<evidence type="ECO:0000313" key="8">
    <source>
        <dbReference type="Proteomes" id="UP000085678"/>
    </source>
</evidence>
<name>A0A1S3HPC0_LINAN</name>
<evidence type="ECO:0000256" key="4">
    <source>
        <dbReference type="ARBA" id="ARBA00023157"/>
    </source>
</evidence>
<evidence type="ECO:0000256" key="3">
    <source>
        <dbReference type="ARBA" id="ARBA00022737"/>
    </source>
</evidence>
<proteinExistence type="predicted"/>
<feature type="domain" description="Chitin-binding type-2" evidence="7">
    <location>
        <begin position="54"/>
        <end position="109"/>
    </location>
</feature>
<feature type="region of interest" description="Disordered" evidence="6">
    <location>
        <begin position="305"/>
        <end position="417"/>
    </location>
</feature>
<dbReference type="PANTHER" id="PTHR23301">
    <property type="entry name" value="CHITIN BINDING PERITROPHIN-A"/>
    <property type="match status" value="1"/>
</dbReference>
<keyword evidence="5" id="KW-0325">Glycoprotein</keyword>
<dbReference type="SUPFAM" id="SSF57625">
    <property type="entry name" value="Invertebrate chitin-binding proteins"/>
    <property type="match status" value="4"/>
</dbReference>
<keyword evidence="4" id="KW-1015">Disulfide bond</keyword>
<sequence length="456" mass="48385">MLVEKSCIVGLNFSPDDGNCVWPSQYACPTPTTTTSTTAPYTGTGSTTPGVTSTTTCTHGNKYVHSSGDCNRYLSCANGILLEQSCLTGLFFSPDDNSCVWPSDYTCPTTTATTTTTAPYKGTATPTTPGVRSTTTCTNGQNYVHPSGDCTIYLTCSNGMLVETSCTAGLNFSPIDGNCVWANQYACPTTTPTTSTMAPYTGPGTSSTPAVTSTTTCNHGQSYVHPSGDCTRYLTCSNGILLDDSCTEGLNYSPDENYCVWPSQYACPTTTSSTTKAISYTETGTTTTASTAPYTWTDTVPTTTTTTTAPYTGTGSTTPRTVTPTTPGVTSTTTCTRDGQNYVHPQAPQGRHHHEGTTMQAPPGGHHHAGTTRRAPPCRHHQPGTTMQAPPGGHHQPGTTMQAPLGRHHHAGTTRRAPPLQHYITGDRLSNVHMFNLNVMAVEIQSLHIFHDIMKN</sequence>
<dbReference type="GeneID" id="106156605"/>
<gene>
    <name evidence="9" type="primary">LOC106156605</name>
</gene>
<dbReference type="FunCoup" id="A0A1S3HPC0">
    <property type="interactions" value="3"/>
</dbReference>
<keyword evidence="3" id="KW-0677">Repeat</keyword>
<evidence type="ECO:0000313" key="9">
    <source>
        <dbReference type="RefSeq" id="XP_013387386.1"/>
    </source>
</evidence>
<dbReference type="SMART" id="SM00494">
    <property type="entry name" value="ChtBD2"/>
    <property type="match status" value="3"/>
</dbReference>
<reference evidence="9" key="1">
    <citation type="submission" date="2025-08" db="UniProtKB">
        <authorList>
            <consortium name="RefSeq"/>
        </authorList>
    </citation>
    <scope>IDENTIFICATION</scope>
    <source>
        <tissue evidence="9">Gonads</tissue>
    </source>
</reference>
<evidence type="ECO:0000256" key="2">
    <source>
        <dbReference type="ARBA" id="ARBA00022729"/>
    </source>
</evidence>
<dbReference type="OrthoDB" id="6020543at2759"/>
<feature type="compositionally biased region" description="Low complexity" evidence="6">
    <location>
        <begin position="305"/>
        <end position="337"/>
    </location>
</feature>
<organism evidence="8 9">
    <name type="scientific">Lingula anatina</name>
    <name type="common">Brachiopod</name>
    <name type="synonym">Lingula unguis</name>
    <dbReference type="NCBI Taxonomy" id="7574"/>
    <lineage>
        <taxon>Eukaryota</taxon>
        <taxon>Metazoa</taxon>
        <taxon>Spiralia</taxon>
        <taxon>Lophotrochozoa</taxon>
        <taxon>Brachiopoda</taxon>
        <taxon>Linguliformea</taxon>
        <taxon>Lingulata</taxon>
        <taxon>Lingulida</taxon>
        <taxon>Linguloidea</taxon>
        <taxon>Lingulidae</taxon>
        <taxon>Lingula</taxon>
    </lineage>
</organism>
<dbReference type="Proteomes" id="UP000085678">
    <property type="component" value="Unplaced"/>
</dbReference>
<keyword evidence="8" id="KW-1185">Reference proteome</keyword>
<dbReference type="Pfam" id="PF01607">
    <property type="entry name" value="CBM_14"/>
    <property type="match status" value="3"/>
</dbReference>
<dbReference type="PANTHER" id="PTHR23301:SF0">
    <property type="entry name" value="CHITIN-BINDING TYPE-2 DOMAIN-CONTAINING PROTEIN-RELATED"/>
    <property type="match status" value="1"/>
</dbReference>
<feature type="domain" description="Chitin-binding type-2" evidence="7">
    <location>
        <begin position="214"/>
        <end position="269"/>
    </location>
</feature>
<protein>
    <submittedName>
        <fullName evidence="9">Uncharacterized protein PB18E9.04c-like</fullName>
    </submittedName>
</protein>